<accession>A0A0C3GW12</accession>
<dbReference type="PANTHER" id="PTHR38116">
    <property type="entry name" value="CHROMOSOME 7, WHOLE GENOME SHOTGUN SEQUENCE"/>
    <property type="match status" value="1"/>
</dbReference>
<dbReference type="Pfam" id="PF11905">
    <property type="entry name" value="DUF3425"/>
    <property type="match status" value="1"/>
</dbReference>
<feature type="compositionally biased region" description="Basic residues" evidence="1">
    <location>
        <begin position="35"/>
        <end position="45"/>
    </location>
</feature>
<dbReference type="Proteomes" id="UP000054321">
    <property type="component" value="Unassembled WGS sequence"/>
</dbReference>
<dbReference type="EMBL" id="KN832887">
    <property type="protein sequence ID" value="KIM95469.1"/>
    <property type="molecule type" value="Genomic_DNA"/>
</dbReference>
<evidence type="ECO:0008006" key="4">
    <source>
        <dbReference type="Google" id="ProtNLM"/>
    </source>
</evidence>
<dbReference type="AlphaFoldDB" id="A0A0C3GW12"/>
<evidence type="ECO:0000313" key="3">
    <source>
        <dbReference type="Proteomes" id="UP000054321"/>
    </source>
</evidence>
<dbReference type="PANTHER" id="PTHR38116:SF1">
    <property type="entry name" value="BZIP DOMAIN-CONTAINING PROTEIN"/>
    <property type="match status" value="1"/>
</dbReference>
<evidence type="ECO:0000256" key="1">
    <source>
        <dbReference type="SAM" id="MobiDB-lite"/>
    </source>
</evidence>
<reference evidence="2 3" key="1">
    <citation type="submission" date="2014-04" db="EMBL/GenBank/DDBJ databases">
        <authorList>
            <consortium name="DOE Joint Genome Institute"/>
            <person name="Kuo A."/>
            <person name="Martino E."/>
            <person name="Perotto S."/>
            <person name="Kohler A."/>
            <person name="Nagy L.G."/>
            <person name="Floudas D."/>
            <person name="Copeland A."/>
            <person name="Barry K.W."/>
            <person name="Cichocki N."/>
            <person name="Veneault-Fourrey C."/>
            <person name="LaButti K."/>
            <person name="Lindquist E.A."/>
            <person name="Lipzen A."/>
            <person name="Lundell T."/>
            <person name="Morin E."/>
            <person name="Murat C."/>
            <person name="Sun H."/>
            <person name="Tunlid A."/>
            <person name="Henrissat B."/>
            <person name="Grigoriev I.V."/>
            <person name="Hibbett D.S."/>
            <person name="Martin F."/>
            <person name="Nordberg H.P."/>
            <person name="Cantor M.N."/>
            <person name="Hua S.X."/>
        </authorList>
    </citation>
    <scope>NUCLEOTIDE SEQUENCE [LARGE SCALE GENOMIC DNA]</scope>
    <source>
        <strain evidence="2 3">Zn</strain>
    </source>
</reference>
<dbReference type="InterPro" id="IPR021833">
    <property type="entry name" value="DUF3425"/>
</dbReference>
<keyword evidence="3" id="KW-1185">Reference proteome</keyword>
<feature type="region of interest" description="Disordered" evidence="1">
    <location>
        <begin position="24"/>
        <end position="45"/>
    </location>
</feature>
<dbReference type="HOGENOM" id="CLU_033726_0_2_1"/>
<dbReference type="STRING" id="913774.A0A0C3GW12"/>
<dbReference type="OrthoDB" id="2245989at2759"/>
<organism evidence="2 3">
    <name type="scientific">Oidiodendron maius (strain Zn)</name>
    <dbReference type="NCBI Taxonomy" id="913774"/>
    <lineage>
        <taxon>Eukaryota</taxon>
        <taxon>Fungi</taxon>
        <taxon>Dikarya</taxon>
        <taxon>Ascomycota</taxon>
        <taxon>Pezizomycotina</taxon>
        <taxon>Leotiomycetes</taxon>
        <taxon>Leotiomycetes incertae sedis</taxon>
        <taxon>Myxotrichaceae</taxon>
        <taxon>Oidiodendron</taxon>
    </lineage>
</organism>
<protein>
    <recommendedName>
        <fullName evidence="4">BZIP domain-containing protein</fullName>
    </recommendedName>
</protein>
<gene>
    <name evidence="2" type="ORF">OIDMADRAFT_45293</name>
</gene>
<sequence length="239" mass="27148">MATETALSPGIMPDHVPQQLGLLRDRDDWTGSTGSKRRKLQNRINQRAHQRTITALQQWVKYQNAASSPRTDCLLILVKFNVFRALLNNGKMLGFSTAGEYLNDDALSPFANPMRPEESLRSLPLALRPTSFQCRTPHHPWLDLFPHPVMRDNLIRASGAYYKQGLCAVLIGLFDSSTGRSGMIVWGEPWDPSGWEVTEPFMKDWAWALCGCDELLRATNYWRGIRGEPPLKLEEVVRK</sequence>
<evidence type="ECO:0000313" key="2">
    <source>
        <dbReference type="EMBL" id="KIM95469.1"/>
    </source>
</evidence>
<proteinExistence type="predicted"/>
<name>A0A0C3GW12_OIDMZ</name>
<reference evidence="3" key="2">
    <citation type="submission" date="2015-01" db="EMBL/GenBank/DDBJ databases">
        <title>Evolutionary Origins and Diversification of the Mycorrhizal Mutualists.</title>
        <authorList>
            <consortium name="DOE Joint Genome Institute"/>
            <consortium name="Mycorrhizal Genomics Consortium"/>
            <person name="Kohler A."/>
            <person name="Kuo A."/>
            <person name="Nagy L.G."/>
            <person name="Floudas D."/>
            <person name="Copeland A."/>
            <person name="Barry K.W."/>
            <person name="Cichocki N."/>
            <person name="Veneault-Fourrey C."/>
            <person name="LaButti K."/>
            <person name="Lindquist E.A."/>
            <person name="Lipzen A."/>
            <person name="Lundell T."/>
            <person name="Morin E."/>
            <person name="Murat C."/>
            <person name="Riley R."/>
            <person name="Ohm R."/>
            <person name="Sun H."/>
            <person name="Tunlid A."/>
            <person name="Henrissat B."/>
            <person name="Grigoriev I.V."/>
            <person name="Hibbett D.S."/>
            <person name="Martin F."/>
        </authorList>
    </citation>
    <scope>NUCLEOTIDE SEQUENCE [LARGE SCALE GENOMIC DNA]</scope>
    <source>
        <strain evidence="3">Zn</strain>
    </source>
</reference>
<dbReference type="InParanoid" id="A0A0C3GW12"/>